<dbReference type="Proteomes" id="UP001586593">
    <property type="component" value="Unassembled WGS sequence"/>
</dbReference>
<comment type="caution">
    <text evidence="4">The sequence shown here is derived from an EMBL/GenBank/DDBJ whole genome shotgun (WGS) entry which is preliminary data.</text>
</comment>
<dbReference type="EMBL" id="JAZHXJ010000039">
    <property type="protein sequence ID" value="KAL1879891.1"/>
    <property type="molecule type" value="Genomic_DNA"/>
</dbReference>
<dbReference type="Pfam" id="PF00551">
    <property type="entry name" value="Formyl_trans_N"/>
    <property type="match status" value="1"/>
</dbReference>
<evidence type="ECO:0000256" key="2">
    <source>
        <dbReference type="SAM" id="MobiDB-lite"/>
    </source>
</evidence>
<evidence type="ECO:0000313" key="5">
    <source>
        <dbReference type="Proteomes" id="UP001586593"/>
    </source>
</evidence>
<dbReference type="CDD" id="cd08646">
    <property type="entry name" value="FMT_core_Met-tRNA-FMT_N"/>
    <property type="match status" value="1"/>
</dbReference>
<evidence type="ECO:0000256" key="1">
    <source>
        <dbReference type="ARBA" id="ARBA00012261"/>
    </source>
</evidence>
<sequence>MLRPLMRPSLRQLQACYRSWIWSSDASVKSSSTQGQTETRKASDPLHILFCGSDEFSCFSLRALHDEKQRNGDLIRSIDVVVRPPKPTGRGNKIVQKSPLHMLAEELSLDIYARDTFTGWQPPQRDGVGAINLIVAVSFGLFVPRRLLRAAKYGGLNVHPSLLPDLRGPAPLQHALLAGDRYTGVSLQTLSEEAFDAGIVLSRSSLVAIPGGTTVPQLRDLLAPIGAELLVSSLRAGAHVPPLAPAADANHSSLPDSSRRYRTAPKITTADRQAEWTGPRACSAANMAVRARVLGPLWSRALRRDGEERRLILEGVEDVPSDEWPEEVVLFLRTTSEVAKKQQDQHGSTSDSSVKGKVENTHAGGAKAAGMEVQTVTWIQDVQAEKHGTSEASPMRRRVQVTIPFFSQGDHIFIPLARGGCIRVRDIKVEGEKSKAAAKAIEPFSTNLPSDGKGGSSGDFGIADALWFPVQGMLESILP</sequence>
<reference evidence="4 5" key="1">
    <citation type="journal article" date="2024" name="Commun. Biol.">
        <title>Comparative genomic analysis of thermophilic fungi reveals convergent evolutionary adaptations and gene losses.</title>
        <authorList>
            <person name="Steindorff A.S."/>
            <person name="Aguilar-Pontes M.V."/>
            <person name="Robinson A.J."/>
            <person name="Andreopoulos B."/>
            <person name="LaButti K."/>
            <person name="Kuo A."/>
            <person name="Mondo S."/>
            <person name="Riley R."/>
            <person name="Otillar R."/>
            <person name="Haridas S."/>
            <person name="Lipzen A."/>
            <person name="Grimwood J."/>
            <person name="Schmutz J."/>
            <person name="Clum A."/>
            <person name="Reid I.D."/>
            <person name="Moisan M.C."/>
            <person name="Butler G."/>
            <person name="Nguyen T.T.M."/>
            <person name="Dewar K."/>
            <person name="Conant G."/>
            <person name="Drula E."/>
            <person name="Henrissat B."/>
            <person name="Hansel C."/>
            <person name="Singer S."/>
            <person name="Hutchinson M.I."/>
            <person name="de Vries R.P."/>
            <person name="Natvig D.O."/>
            <person name="Powell A.J."/>
            <person name="Tsang A."/>
            <person name="Grigoriev I.V."/>
        </authorList>
    </citation>
    <scope>NUCLEOTIDE SEQUENCE [LARGE SCALE GENOMIC DNA]</scope>
    <source>
        <strain evidence="4 5">ATCC 24622</strain>
    </source>
</reference>
<protein>
    <recommendedName>
        <fullName evidence="1">methionyl-tRNA formyltransferase</fullName>
        <ecNumber evidence="1">2.1.2.9</ecNumber>
    </recommendedName>
</protein>
<dbReference type="PANTHER" id="PTHR11138">
    <property type="entry name" value="METHIONYL-TRNA FORMYLTRANSFERASE"/>
    <property type="match status" value="1"/>
</dbReference>
<feature type="region of interest" description="Disordered" evidence="2">
    <location>
        <begin position="339"/>
        <end position="358"/>
    </location>
</feature>
<proteinExistence type="predicted"/>
<accession>A0ABR3XV50</accession>
<dbReference type="PANTHER" id="PTHR11138:SF5">
    <property type="entry name" value="METHIONYL-TRNA FORMYLTRANSFERASE, MITOCHONDRIAL"/>
    <property type="match status" value="1"/>
</dbReference>
<organism evidence="4 5">
    <name type="scientific">Phialemonium thermophilum</name>
    <dbReference type="NCBI Taxonomy" id="223376"/>
    <lineage>
        <taxon>Eukaryota</taxon>
        <taxon>Fungi</taxon>
        <taxon>Dikarya</taxon>
        <taxon>Ascomycota</taxon>
        <taxon>Pezizomycotina</taxon>
        <taxon>Sordariomycetes</taxon>
        <taxon>Sordariomycetidae</taxon>
        <taxon>Cephalothecales</taxon>
        <taxon>Cephalothecaceae</taxon>
        <taxon>Phialemonium</taxon>
    </lineage>
</organism>
<gene>
    <name evidence="4" type="ORF">VTK73DRAFT_6703</name>
</gene>
<dbReference type="EC" id="2.1.2.9" evidence="1"/>
<dbReference type="Gene3D" id="3.40.50.12230">
    <property type="match status" value="1"/>
</dbReference>
<evidence type="ECO:0000259" key="3">
    <source>
        <dbReference type="Pfam" id="PF00551"/>
    </source>
</evidence>
<dbReference type="SUPFAM" id="SSF53328">
    <property type="entry name" value="Formyltransferase"/>
    <property type="match status" value="1"/>
</dbReference>
<name>A0ABR3XV50_9PEZI</name>
<feature type="domain" description="Formyl transferase N-terminal" evidence="3">
    <location>
        <begin position="48"/>
        <end position="232"/>
    </location>
</feature>
<dbReference type="InterPro" id="IPR041711">
    <property type="entry name" value="Met-tRNA-FMT_N"/>
</dbReference>
<dbReference type="InterPro" id="IPR002376">
    <property type="entry name" value="Formyl_transf_N"/>
</dbReference>
<keyword evidence="5" id="KW-1185">Reference proteome</keyword>
<evidence type="ECO:0000313" key="4">
    <source>
        <dbReference type="EMBL" id="KAL1879891.1"/>
    </source>
</evidence>
<dbReference type="InterPro" id="IPR036477">
    <property type="entry name" value="Formyl_transf_N_sf"/>
</dbReference>